<protein>
    <submittedName>
        <fullName evidence="1">Uncharacterized protein</fullName>
    </submittedName>
</protein>
<proteinExistence type="predicted"/>
<evidence type="ECO:0000313" key="1">
    <source>
        <dbReference type="EMBL" id="SZF01427.1"/>
    </source>
</evidence>
<accession>A0A383UNF5</accession>
<gene>
    <name evidence="1" type="ORF">BLGHR1_12193</name>
</gene>
<sequence length="28" mass="3121">MRLDLGLKALLRIATYPVLVNETSKCVC</sequence>
<dbReference type="EMBL" id="UNSH01000036">
    <property type="protein sequence ID" value="SZF01427.1"/>
    <property type="molecule type" value="Genomic_DNA"/>
</dbReference>
<dbReference type="AlphaFoldDB" id="A0A383UNF5"/>
<reference evidence="1 2" key="1">
    <citation type="submission" date="2017-11" db="EMBL/GenBank/DDBJ databases">
        <authorList>
            <person name="Kracher B."/>
        </authorList>
    </citation>
    <scope>NUCLEOTIDE SEQUENCE [LARGE SCALE GENOMIC DNA]</scope>
    <source>
        <strain evidence="1 2">RACE1</strain>
    </source>
</reference>
<name>A0A383UNF5_BLUHO</name>
<dbReference type="Proteomes" id="UP000275772">
    <property type="component" value="Unassembled WGS sequence"/>
</dbReference>
<evidence type="ECO:0000313" key="2">
    <source>
        <dbReference type="Proteomes" id="UP000275772"/>
    </source>
</evidence>
<dbReference type="VEuPathDB" id="FungiDB:BLGHR1_12193"/>
<organism evidence="1 2">
    <name type="scientific">Blumeria hordei</name>
    <name type="common">Barley powdery mildew</name>
    <name type="synonym">Blumeria graminis f. sp. hordei</name>
    <dbReference type="NCBI Taxonomy" id="2867405"/>
    <lineage>
        <taxon>Eukaryota</taxon>
        <taxon>Fungi</taxon>
        <taxon>Dikarya</taxon>
        <taxon>Ascomycota</taxon>
        <taxon>Pezizomycotina</taxon>
        <taxon>Leotiomycetes</taxon>
        <taxon>Erysiphales</taxon>
        <taxon>Erysiphaceae</taxon>
        <taxon>Blumeria</taxon>
    </lineage>
</organism>